<organism evidence="1 2">
    <name type="scientific">Albidiferax ferrireducens (strain ATCC BAA-621 / DSM 15236 / T118)</name>
    <name type="common">Rhodoferax ferrireducens</name>
    <dbReference type="NCBI Taxonomy" id="338969"/>
    <lineage>
        <taxon>Bacteria</taxon>
        <taxon>Pseudomonadati</taxon>
        <taxon>Pseudomonadota</taxon>
        <taxon>Betaproteobacteria</taxon>
        <taxon>Burkholderiales</taxon>
        <taxon>Comamonadaceae</taxon>
        <taxon>Rhodoferax</taxon>
    </lineage>
</organism>
<dbReference type="Pfam" id="PF19669">
    <property type="entry name" value="DUF6172"/>
    <property type="match status" value="1"/>
</dbReference>
<keyword evidence="2" id="KW-1185">Reference proteome</keyword>
<gene>
    <name evidence="1" type="ordered locus">Rfer_0522</name>
</gene>
<name>Q221M9_ALBFT</name>
<sequence>MCRINSQKASVKKTFKLDIEGKNRDRVLEATKHEIRKYVKRQRRVPLPEGVDYWDFDCKFGSNEANAAVVHFATITSLIDALAKDGGAEFYLELLAKPGHRAARAAGAEPSDQADRD</sequence>
<dbReference type="STRING" id="338969.Rfer_0522"/>
<dbReference type="AlphaFoldDB" id="Q221M9"/>
<dbReference type="HOGENOM" id="CLU_136846_0_0_4"/>
<evidence type="ECO:0000313" key="2">
    <source>
        <dbReference type="Proteomes" id="UP000008332"/>
    </source>
</evidence>
<dbReference type="KEGG" id="rfr:Rfer_0522"/>
<accession>Q221M9</accession>
<proteinExistence type="predicted"/>
<dbReference type="InterPro" id="IPR046170">
    <property type="entry name" value="DUF6172"/>
</dbReference>
<protein>
    <submittedName>
        <fullName evidence="1">Uncharacterized protein</fullName>
    </submittedName>
</protein>
<dbReference type="eggNOG" id="ENOG5032RT7">
    <property type="taxonomic scope" value="Bacteria"/>
</dbReference>
<reference evidence="2" key="1">
    <citation type="submission" date="2006-02" db="EMBL/GenBank/DDBJ databases">
        <title>Complete sequence of chromosome of Rhodoferax ferrireducens DSM 15236.</title>
        <authorList>
            <person name="Copeland A."/>
            <person name="Lucas S."/>
            <person name="Lapidus A."/>
            <person name="Barry K."/>
            <person name="Detter J.C."/>
            <person name="Glavina del Rio T."/>
            <person name="Hammon N."/>
            <person name="Israni S."/>
            <person name="Pitluck S."/>
            <person name="Brettin T."/>
            <person name="Bruce D."/>
            <person name="Han C."/>
            <person name="Tapia R."/>
            <person name="Gilna P."/>
            <person name="Kiss H."/>
            <person name="Schmutz J."/>
            <person name="Larimer F."/>
            <person name="Land M."/>
            <person name="Kyrpides N."/>
            <person name="Ivanova N."/>
            <person name="Richardson P."/>
        </authorList>
    </citation>
    <scope>NUCLEOTIDE SEQUENCE [LARGE SCALE GENOMIC DNA]</scope>
    <source>
        <strain evidence="2">ATCC BAA-621 / DSM 15236 / T118</strain>
    </source>
</reference>
<dbReference type="EMBL" id="CP000267">
    <property type="protein sequence ID" value="ABD68274.1"/>
    <property type="molecule type" value="Genomic_DNA"/>
</dbReference>
<dbReference type="Proteomes" id="UP000008332">
    <property type="component" value="Chromosome"/>
</dbReference>
<evidence type="ECO:0000313" key="1">
    <source>
        <dbReference type="EMBL" id="ABD68274.1"/>
    </source>
</evidence>